<dbReference type="WBParaSite" id="maker-uti_cns_0012610-snap-gene-0.2-mRNA-1">
    <property type="protein sequence ID" value="maker-uti_cns_0012610-snap-gene-0.2-mRNA-1"/>
    <property type="gene ID" value="maker-uti_cns_0012610-snap-gene-0.2"/>
</dbReference>
<keyword evidence="2" id="KW-1185">Reference proteome</keyword>
<sequence>FTYSRLPLEIDRIRELETRLSRSGQRRRLRPAPILAPQTGRRGIARRLAGSAASLEHVRASGMSEWLAPPCASFSSSRQCRHPQQKTATVANVEGLRSPTQRARYRLERHKSPAMFAAASCLPRPPTCREPPARHRHRPLDFVAVAPGLRRGAPSHPPLQSRSPAARQLSDRLAEIFARRGRGAAAALENRARLSDTAAQAGAKATGRRVAEARWPKRPKLVRKWAGYAPCAGSQQFDHGAAAGESVAAPAAGSPEMAKVARLDSVDAVASVPRVEDADADYYDDEPPPQAATAAAAAAAAAKYDFRRI</sequence>
<accession>A0A1I8IHS0</accession>
<proteinExistence type="predicted"/>
<organism evidence="2 3">
    <name type="scientific">Macrostomum lignano</name>
    <dbReference type="NCBI Taxonomy" id="282301"/>
    <lineage>
        <taxon>Eukaryota</taxon>
        <taxon>Metazoa</taxon>
        <taxon>Spiralia</taxon>
        <taxon>Lophotrochozoa</taxon>
        <taxon>Platyhelminthes</taxon>
        <taxon>Rhabditophora</taxon>
        <taxon>Macrostomorpha</taxon>
        <taxon>Macrostomida</taxon>
        <taxon>Macrostomidae</taxon>
        <taxon>Macrostomum</taxon>
    </lineage>
</organism>
<protein>
    <submittedName>
        <fullName evidence="3">Uncharacterized protein</fullName>
    </submittedName>
</protein>
<dbReference type="AlphaFoldDB" id="A0A1I8IHS0"/>
<evidence type="ECO:0000313" key="2">
    <source>
        <dbReference type="Proteomes" id="UP000095280"/>
    </source>
</evidence>
<name>A0A1I8IHS0_9PLAT</name>
<reference evidence="3" key="1">
    <citation type="submission" date="2016-11" db="UniProtKB">
        <authorList>
            <consortium name="WormBaseParasite"/>
        </authorList>
    </citation>
    <scope>IDENTIFICATION</scope>
</reference>
<dbReference type="Proteomes" id="UP000095280">
    <property type="component" value="Unplaced"/>
</dbReference>
<evidence type="ECO:0000256" key="1">
    <source>
        <dbReference type="SAM" id="MobiDB-lite"/>
    </source>
</evidence>
<feature type="region of interest" description="Disordered" evidence="1">
    <location>
        <begin position="187"/>
        <end position="212"/>
    </location>
</feature>
<evidence type="ECO:0000313" key="3">
    <source>
        <dbReference type="WBParaSite" id="maker-uti_cns_0012610-snap-gene-0.2-mRNA-1"/>
    </source>
</evidence>